<sequence length="430" mass="44643">MNGITSHLGWLLLGFTFSSAACNALLGDFELEPATEGEPAITDGPTTSTTSAGGQGGASGGNATVAGPGGGDGTGGAAGGPEGGELPCASDCQAGFADCGVCDGVCDTFLLGQDDGNCGECGKTCETGACNAGSCGPVLVADNQLGPVSLASDGTFLYWVNQGSLVDATGSIVKRPIALDGPAQTLIGNQGAPSRLALDRGFLYWTRRNPPSVALMRMGLDGSGILSLSGGTSLVGLALDGEALYWTDQYANKVRRMASPGTQGSSLDFVSSQSGAYGVAVDATHVYWVSQGNRTVMRATKASKIPTMIWTGTTGVDLRSIAVDDKYVYWTTEPDRNASGAPLRGAIMRYHLSSATIEPLGESPAPRDIFVDGERVYWSDSSDFGIFWVHRDENSASQHRIPATGPTLTVTTDATRIYWSTERAIYKMVK</sequence>
<dbReference type="SUPFAM" id="SSF63825">
    <property type="entry name" value="YWTD domain"/>
    <property type="match status" value="2"/>
</dbReference>
<dbReference type="Gene3D" id="2.120.10.30">
    <property type="entry name" value="TolB, C-terminal domain"/>
    <property type="match status" value="1"/>
</dbReference>
<protein>
    <recommendedName>
        <fullName evidence="5">DUF5050 domain-containing protein</fullName>
    </recommendedName>
</protein>
<evidence type="ECO:0008006" key="5">
    <source>
        <dbReference type="Google" id="ProtNLM"/>
    </source>
</evidence>
<dbReference type="STRING" id="52.CMC5_041040"/>
<accession>A0A0K1EGF1</accession>
<dbReference type="EMBL" id="CP012159">
    <property type="protein sequence ID" value="AKT39951.1"/>
    <property type="molecule type" value="Genomic_DNA"/>
</dbReference>
<name>A0A0K1EGF1_CHOCO</name>
<reference evidence="3 4" key="1">
    <citation type="submission" date="2015-07" db="EMBL/GenBank/DDBJ databases">
        <title>Genome analysis of myxobacterium Chondromyces crocatus Cm c5 reveals a high potential for natural compound synthesis and the genetic basis for the loss of fruiting body formation.</title>
        <authorList>
            <person name="Zaburannyi N."/>
            <person name="Bunk B."/>
            <person name="Maier J."/>
            <person name="Overmann J."/>
            <person name="Mueller R."/>
        </authorList>
    </citation>
    <scope>NUCLEOTIDE SEQUENCE [LARGE SCALE GENOMIC DNA]</scope>
    <source>
        <strain evidence="3 4">Cm c5</strain>
    </source>
</reference>
<proteinExistence type="predicted"/>
<dbReference type="InterPro" id="IPR050778">
    <property type="entry name" value="Cueball_EGF_LRP_Nidogen"/>
</dbReference>
<evidence type="ECO:0000256" key="2">
    <source>
        <dbReference type="SAM" id="SignalP"/>
    </source>
</evidence>
<dbReference type="InterPro" id="IPR011042">
    <property type="entry name" value="6-blade_b-propeller_TolB-like"/>
</dbReference>
<keyword evidence="4" id="KW-1185">Reference proteome</keyword>
<feature type="chain" id="PRO_5005459417" description="DUF5050 domain-containing protein" evidence="2">
    <location>
        <begin position="21"/>
        <end position="430"/>
    </location>
</feature>
<dbReference type="KEGG" id="ccro:CMC5_041040"/>
<feature type="region of interest" description="Disordered" evidence="1">
    <location>
        <begin position="35"/>
        <end position="78"/>
    </location>
</feature>
<dbReference type="OrthoDB" id="5495095at2"/>
<dbReference type="AlphaFoldDB" id="A0A0K1EGF1"/>
<dbReference type="RefSeq" id="WP_050431949.1">
    <property type="nucleotide sequence ID" value="NZ_CP012159.1"/>
</dbReference>
<evidence type="ECO:0000256" key="1">
    <source>
        <dbReference type="SAM" id="MobiDB-lite"/>
    </source>
</evidence>
<feature type="compositionally biased region" description="Gly residues" evidence="1">
    <location>
        <begin position="67"/>
        <end position="78"/>
    </location>
</feature>
<evidence type="ECO:0000313" key="4">
    <source>
        <dbReference type="Proteomes" id="UP000067626"/>
    </source>
</evidence>
<dbReference type="PATRIC" id="fig|52.7.peg.4516"/>
<keyword evidence="2" id="KW-0732">Signal</keyword>
<feature type="compositionally biased region" description="Low complexity" evidence="1">
    <location>
        <begin position="42"/>
        <end position="52"/>
    </location>
</feature>
<gene>
    <name evidence="3" type="ORF">CMC5_041040</name>
</gene>
<feature type="signal peptide" evidence="2">
    <location>
        <begin position="1"/>
        <end position="20"/>
    </location>
</feature>
<dbReference type="PANTHER" id="PTHR46513">
    <property type="entry name" value="VITELLOGENIN RECEPTOR-LIKE PROTEIN-RELATED-RELATED"/>
    <property type="match status" value="1"/>
</dbReference>
<dbReference type="Proteomes" id="UP000067626">
    <property type="component" value="Chromosome"/>
</dbReference>
<evidence type="ECO:0000313" key="3">
    <source>
        <dbReference type="EMBL" id="AKT39951.1"/>
    </source>
</evidence>
<organism evidence="3 4">
    <name type="scientific">Chondromyces crocatus</name>
    <dbReference type="NCBI Taxonomy" id="52"/>
    <lineage>
        <taxon>Bacteria</taxon>
        <taxon>Pseudomonadati</taxon>
        <taxon>Myxococcota</taxon>
        <taxon>Polyangia</taxon>
        <taxon>Polyangiales</taxon>
        <taxon>Polyangiaceae</taxon>
        <taxon>Chondromyces</taxon>
    </lineage>
</organism>